<accession>A0A918NJA6</accession>
<organism evidence="2 3">
    <name type="scientific">Litorimonas cladophorae</name>
    <dbReference type="NCBI Taxonomy" id="1220491"/>
    <lineage>
        <taxon>Bacteria</taxon>
        <taxon>Pseudomonadati</taxon>
        <taxon>Pseudomonadota</taxon>
        <taxon>Alphaproteobacteria</taxon>
        <taxon>Maricaulales</taxon>
        <taxon>Robiginitomaculaceae</taxon>
    </lineage>
</organism>
<evidence type="ECO:0000259" key="1">
    <source>
        <dbReference type="Pfam" id="PF05118"/>
    </source>
</evidence>
<dbReference type="Proteomes" id="UP000600865">
    <property type="component" value="Unassembled WGS sequence"/>
</dbReference>
<dbReference type="Gene3D" id="2.60.120.330">
    <property type="entry name" value="B-lactam Antibiotic, Isopenicillin N Synthase, Chain"/>
    <property type="match status" value="1"/>
</dbReference>
<feature type="domain" description="Aspartyl/asparaginy/proline hydroxylase" evidence="1">
    <location>
        <begin position="37"/>
        <end position="157"/>
    </location>
</feature>
<dbReference type="EMBL" id="BMYV01000002">
    <property type="protein sequence ID" value="GGX71549.1"/>
    <property type="molecule type" value="Genomic_DNA"/>
</dbReference>
<dbReference type="Pfam" id="PF05118">
    <property type="entry name" value="Asp_Arg_Hydrox"/>
    <property type="match status" value="1"/>
</dbReference>
<keyword evidence="3" id="KW-1185">Reference proteome</keyword>
<dbReference type="SUPFAM" id="SSF51197">
    <property type="entry name" value="Clavaminate synthase-like"/>
    <property type="match status" value="1"/>
</dbReference>
<dbReference type="InterPro" id="IPR007803">
    <property type="entry name" value="Asp/Arg/Pro-Hydrxlase"/>
</dbReference>
<evidence type="ECO:0000313" key="3">
    <source>
        <dbReference type="Proteomes" id="UP000600865"/>
    </source>
</evidence>
<dbReference type="AlphaFoldDB" id="A0A918NJA6"/>
<gene>
    <name evidence="2" type="ORF">GCM10011309_22190</name>
</gene>
<comment type="caution">
    <text evidence="2">The sequence shown here is derived from an EMBL/GenBank/DDBJ whole genome shotgun (WGS) entry which is preliminary data.</text>
</comment>
<sequence length="177" mass="20315">MDPHVVDRVKLPLSYDAARLRAEYDAMGLHPYMFYSTVMLKLPHERKPEDPPTRSPYIMSLIEAFNQHTQVTLARLLRLEPGSEVRQHCDPMLGLEVPDSVVRLTIPIFGGENVTFYLNDTPVPMQAGECWYLKLSDQHRITHGGLEERVNLTIDMKPTQWVRDLIQDSYTAAQSHS</sequence>
<protein>
    <recommendedName>
        <fullName evidence="1">Aspartyl/asparaginy/proline hydroxylase domain-containing protein</fullName>
    </recommendedName>
</protein>
<proteinExistence type="predicted"/>
<evidence type="ECO:0000313" key="2">
    <source>
        <dbReference type="EMBL" id="GGX71549.1"/>
    </source>
</evidence>
<dbReference type="InterPro" id="IPR027443">
    <property type="entry name" value="IPNS-like_sf"/>
</dbReference>
<reference evidence="2 3" key="1">
    <citation type="journal article" date="2014" name="Int. J. Syst. Evol. Microbiol.">
        <title>Complete genome sequence of Corynebacterium casei LMG S-19264T (=DSM 44701T), isolated from a smear-ripened cheese.</title>
        <authorList>
            <consortium name="US DOE Joint Genome Institute (JGI-PGF)"/>
            <person name="Walter F."/>
            <person name="Albersmeier A."/>
            <person name="Kalinowski J."/>
            <person name="Ruckert C."/>
        </authorList>
    </citation>
    <scope>NUCLEOTIDE SEQUENCE [LARGE SCALE GENOMIC DNA]</scope>
    <source>
        <strain evidence="2 3">KCTC 23968</strain>
    </source>
</reference>
<name>A0A918NJA6_9PROT</name>